<gene>
    <name evidence="2" type="ORF">BSTOLATCC_MIC14648</name>
</gene>
<protein>
    <submittedName>
        <fullName evidence="2">Uncharacterized protein</fullName>
    </submittedName>
</protein>
<sequence>MDVKFIYSTPNPRSVSTRASTRRSPQWTSSPITNLSPPEGIHFKDSLETSKEITPMDSDSKKAEAASAHIATESDYGEIDNFEKKIKEAFDIIKKAKNNRNNVEYTHKTSEETVISYLELVEGASKSLVELSDQLKDVADHLTKQMDFLTDEIQTAVVPGYYRRNAYPHPWRLRKNRSLN</sequence>
<dbReference type="AlphaFoldDB" id="A0AAU9IK82"/>
<dbReference type="EMBL" id="CAJZBQ010000014">
    <property type="protein sequence ID" value="CAG9315904.1"/>
    <property type="molecule type" value="Genomic_DNA"/>
</dbReference>
<proteinExistence type="predicted"/>
<feature type="compositionally biased region" description="Low complexity" evidence="1">
    <location>
        <begin position="13"/>
        <end position="24"/>
    </location>
</feature>
<dbReference type="Proteomes" id="UP001162131">
    <property type="component" value="Unassembled WGS sequence"/>
</dbReference>
<feature type="region of interest" description="Disordered" evidence="1">
    <location>
        <begin position="1"/>
        <end position="66"/>
    </location>
</feature>
<feature type="compositionally biased region" description="Polar residues" evidence="1">
    <location>
        <begin position="25"/>
        <end position="36"/>
    </location>
</feature>
<evidence type="ECO:0000313" key="2">
    <source>
        <dbReference type="EMBL" id="CAG9315904.1"/>
    </source>
</evidence>
<name>A0AAU9IK82_9CILI</name>
<accession>A0AAU9IK82</accession>
<organism evidence="2 3">
    <name type="scientific">Blepharisma stoltei</name>
    <dbReference type="NCBI Taxonomy" id="1481888"/>
    <lineage>
        <taxon>Eukaryota</taxon>
        <taxon>Sar</taxon>
        <taxon>Alveolata</taxon>
        <taxon>Ciliophora</taxon>
        <taxon>Postciliodesmatophora</taxon>
        <taxon>Heterotrichea</taxon>
        <taxon>Heterotrichida</taxon>
        <taxon>Blepharismidae</taxon>
        <taxon>Blepharisma</taxon>
    </lineage>
</organism>
<evidence type="ECO:0000313" key="3">
    <source>
        <dbReference type="Proteomes" id="UP001162131"/>
    </source>
</evidence>
<evidence type="ECO:0000256" key="1">
    <source>
        <dbReference type="SAM" id="MobiDB-lite"/>
    </source>
</evidence>
<reference evidence="2" key="1">
    <citation type="submission" date="2021-09" db="EMBL/GenBank/DDBJ databases">
        <authorList>
            <consortium name="AG Swart"/>
            <person name="Singh M."/>
            <person name="Singh A."/>
            <person name="Seah K."/>
            <person name="Emmerich C."/>
        </authorList>
    </citation>
    <scope>NUCLEOTIDE SEQUENCE</scope>
    <source>
        <strain evidence="2">ATCC30299</strain>
    </source>
</reference>
<comment type="caution">
    <text evidence="2">The sequence shown here is derived from an EMBL/GenBank/DDBJ whole genome shotgun (WGS) entry which is preliminary data.</text>
</comment>
<keyword evidence="3" id="KW-1185">Reference proteome</keyword>
<feature type="compositionally biased region" description="Basic and acidic residues" evidence="1">
    <location>
        <begin position="41"/>
        <end position="51"/>
    </location>
</feature>